<dbReference type="PANTHER" id="PTHR34472:SF1">
    <property type="entry name" value="SULFUR CARRIER PROTEIN THIS"/>
    <property type="match status" value="1"/>
</dbReference>
<reference evidence="1" key="2">
    <citation type="submission" date="2020-09" db="EMBL/GenBank/DDBJ databases">
        <authorList>
            <person name="Yu Y."/>
        </authorList>
    </citation>
    <scope>NUCLEOTIDE SEQUENCE</scope>
    <source>
        <strain evidence="1">KCTC 49039</strain>
    </source>
</reference>
<dbReference type="InterPro" id="IPR012675">
    <property type="entry name" value="Beta-grasp_dom_sf"/>
</dbReference>
<accession>A0A927IXU7</accession>
<gene>
    <name evidence="1" type="primary">thiS</name>
    <name evidence="1" type="ORF">IF651_04450</name>
</gene>
<dbReference type="Pfam" id="PF02597">
    <property type="entry name" value="ThiS"/>
    <property type="match status" value="1"/>
</dbReference>
<comment type="caution">
    <text evidence="1">The sequence shown here is derived from an EMBL/GenBank/DDBJ whole genome shotgun (WGS) entry which is preliminary data.</text>
</comment>
<reference evidence="1" key="1">
    <citation type="journal article" date="2018" name="Curr. Microbiol.">
        <title>Cellulosimicrobium arenosum sp. nov., Isolated from Marine Sediment Sand.</title>
        <authorList>
            <person name="Oh M."/>
            <person name="Kim J.H."/>
            <person name="Yoon J.H."/>
            <person name="Schumann P."/>
            <person name="Kim W."/>
        </authorList>
    </citation>
    <scope>NUCLEOTIDE SEQUENCE</scope>
    <source>
        <strain evidence="1">KCTC 49039</strain>
    </source>
</reference>
<keyword evidence="2" id="KW-1185">Reference proteome</keyword>
<evidence type="ECO:0000313" key="1">
    <source>
        <dbReference type="EMBL" id="MBD8078306.1"/>
    </source>
</evidence>
<dbReference type="SUPFAM" id="SSF54285">
    <property type="entry name" value="MoaD/ThiS"/>
    <property type="match status" value="1"/>
</dbReference>
<dbReference type="InterPro" id="IPR010035">
    <property type="entry name" value="Thi_S"/>
</dbReference>
<name>A0A927IXU7_9MICO</name>
<dbReference type="Gene3D" id="3.10.20.30">
    <property type="match status" value="1"/>
</dbReference>
<dbReference type="PANTHER" id="PTHR34472">
    <property type="entry name" value="SULFUR CARRIER PROTEIN THIS"/>
    <property type="match status" value="1"/>
</dbReference>
<sequence length="76" mass="7539">MSAPPTAIVNGEPYALDGPTGVEQLVAAIAPAYVTDGAPRGVAVAINDAVVPRGTWADTVVAPGDRVEILTAVQGG</sequence>
<dbReference type="RefSeq" id="WP_191827855.1">
    <property type="nucleotide sequence ID" value="NZ_JACYHB010000002.1"/>
</dbReference>
<dbReference type="EMBL" id="JACYHB010000002">
    <property type="protein sequence ID" value="MBD8078306.1"/>
    <property type="molecule type" value="Genomic_DNA"/>
</dbReference>
<dbReference type="Proteomes" id="UP000610846">
    <property type="component" value="Unassembled WGS sequence"/>
</dbReference>
<dbReference type="NCBIfam" id="TIGR01683">
    <property type="entry name" value="thiS"/>
    <property type="match status" value="1"/>
</dbReference>
<dbReference type="CDD" id="cd00565">
    <property type="entry name" value="Ubl_ThiS"/>
    <property type="match status" value="1"/>
</dbReference>
<organism evidence="1 2">
    <name type="scientific">Cellulosimicrobium arenosum</name>
    <dbReference type="NCBI Taxonomy" id="2708133"/>
    <lineage>
        <taxon>Bacteria</taxon>
        <taxon>Bacillati</taxon>
        <taxon>Actinomycetota</taxon>
        <taxon>Actinomycetes</taxon>
        <taxon>Micrococcales</taxon>
        <taxon>Promicromonosporaceae</taxon>
        <taxon>Cellulosimicrobium</taxon>
    </lineage>
</organism>
<protein>
    <submittedName>
        <fullName evidence="1">Sulfur carrier protein ThiS</fullName>
    </submittedName>
</protein>
<dbReference type="InterPro" id="IPR016155">
    <property type="entry name" value="Mopterin_synth/thiamin_S_b"/>
</dbReference>
<proteinExistence type="predicted"/>
<dbReference type="AlphaFoldDB" id="A0A927IXU7"/>
<evidence type="ECO:0000313" key="2">
    <source>
        <dbReference type="Proteomes" id="UP000610846"/>
    </source>
</evidence>
<dbReference type="InterPro" id="IPR003749">
    <property type="entry name" value="ThiS/MoaD-like"/>
</dbReference>